<dbReference type="EMBL" id="SOAA01000001">
    <property type="protein sequence ID" value="TDS35303.1"/>
    <property type="molecule type" value="Genomic_DNA"/>
</dbReference>
<evidence type="ECO:0000256" key="1">
    <source>
        <dbReference type="SAM" id="Phobius"/>
    </source>
</evidence>
<keyword evidence="1" id="KW-0812">Transmembrane</keyword>
<evidence type="ECO:0000313" key="5">
    <source>
        <dbReference type="EMBL" id="SDI58417.1"/>
    </source>
</evidence>
<evidence type="ECO:0000313" key="13">
    <source>
        <dbReference type="Proteomes" id="UP000324896"/>
    </source>
</evidence>
<protein>
    <submittedName>
        <fullName evidence="3 4">Membrane protein</fullName>
    </submittedName>
</protein>
<evidence type="ECO:0000313" key="4">
    <source>
        <dbReference type="EMBL" id="SDF35462.1"/>
    </source>
</evidence>
<sequence length="256" mass="27455">MPRNNSYLALFFKSIPVGLANTLPGVSGGTLALVLNIYETLINAIKEIKIKKLFVIGLGAAVGVLFGSAVITDLYQNQPLLVNYFLFGLVITSAHSTYKKIGHLSFFKLLVMVLAFALALFFAREIQFGFLNAKGFMLFFIAGFFGSVAMILPGISGGTLLILMGVYHPVLNAINNLDFLILIVFGAGVAAGLLVFAWLFSYLLQKHQKEIMVVLTGLILGSSAAVFPTQFNISGLAAFAAGAVLIIILEIIGQNT</sequence>
<dbReference type="Pfam" id="PF04018">
    <property type="entry name" value="VCA0040-like"/>
    <property type="match status" value="1"/>
</dbReference>
<evidence type="ECO:0000313" key="11">
    <source>
        <dbReference type="Proteomes" id="UP000247389"/>
    </source>
</evidence>
<dbReference type="EMBL" id="FNEH01000009">
    <property type="protein sequence ID" value="SDI58417.1"/>
    <property type="molecule type" value="Genomic_DNA"/>
</dbReference>
<feature type="transmembrane region" description="Helical" evidence="1">
    <location>
        <begin position="179"/>
        <end position="204"/>
    </location>
</feature>
<name>A0A1G6QD46_9FIRM</name>
<feature type="transmembrane region" description="Helical" evidence="1">
    <location>
        <begin position="211"/>
        <end position="227"/>
    </location>
</feature>
<evidence type="ECO:0000313" key="12">
    <source>
        <dbReference type="Proteomes" id="UP000295758"/>
    </source>
</evidence>
<dbReference type="AlphaFoldDB" id="A0A1G6QD46"/>
<evidence type="ECO:0000313" key="8">
    <source>
        <dbReference type="Proteomes" id="UP000198612"/>
    </source>
</evidence>
<reference evidence="8 10" key="1">
    <citation type="submission" date="2016-10" db="EMBL/GenBank/DDBJ databases">
        <authorList>
            <person name="Varghese N."/>
            <person name="Submissions S."/>
        </authorList>
    </citation>
    <scope>NUCLEOTIDE SEQUENCE [LARGE SCALE GENOMIC DNA]</scope>
    <source>
        <strain evidence="3 13">WG10</strain>
        <strain evidence="4 10">WG2</strain>
        <strain evidence="6 8">WG5</strain>
    </source>
</reference>
<dbReference type="PANTHER" id="PTHR37308">
    <property type="entry name" value="INTEGRAL MEMBRANE PROTEIN"/>
    <property type="match status" value="1"/>
</dbReference>
<keyword evidence="1" id="KW-1133">Transmembrane helix</keyword>
<reference evidence="2 11" key="3">
    <citation type="submission" date="2018-04" db="EMBL/GenBank/DDBJ databases">
        <title>Subsurface microbial communities from deep shales in Ohio and West Virginia, USA.</title>
        <authorList>
            <person name="Wrighton K."/>
        </authorList>
    </citation>
    <scope>NUCLEOTIDE SEQUENCE [LARGE SCALE GENOMIC DNA]</scope>
    <source>
        <strain evidence="2 11">MSL28</strain>
    </source>
</reference>
<dbReference type="Proteomes" id="UP000247389">
    <property type="component" value="Unassembled WGS sequence"/>
</dbReference>
<proteinExistence type="predicted"/>
<dbReference type="EMBL" id="FOHG01000010">
    <property type="protein sequence ID" value="SES89711.1"/>
    <property type="molecule type" value="Genomic_DNA"/>
</dbReference>
<reference evidence="5 9" key="2">
    <citation type="submission" date="2016-10" db="EMBL/GenBank/DDBJ databases">
        <authorList>
            <person name="de Groot N.N."/>
        </authorList>
    </citation>
    <scope>NUCLEOTIDE SEQUENCE [LARGE SCALE GENOMIC DNA]</scope>
    <source>
        <strain evidence="5 9">WG7</strain>
    </source>
</reference>
<dbReference type="Proteomes" id="UP000199519">
    <property type="component" value="Unassembled WGS sequence"/>
</dbReference>
<organism evidence="3 13">
    <name type="scientific">Halanaerobium congolense</name>
    <dbReference type="NCBI Taxonomy" id="54121"/>
    <lineage>
        <taxon>Bacteria</taxon>
        <taxon>Bacillati</taxon>
        <taxon>Bacillota</taxon>
        <taxon>Clostridia</taxon>
        <taxon>Halanaerobiales</taxon>
        <taxon>Halanaerobiaceae</taxon>
        <taxon>Halanaerobium</taxon>
    </lineage>
</organism>
<feature type="transmembrane region" description="Helical" evidence="1">
    <location>
        <begin position="135"/>
        <end position="167"/>
    </location>
</feature>
<feature type="transmembrane region" description="Helical" evidence="1">
    <location>
        <begin position="20"/>
        <end position="41"/>
    </location>
</feature>
<dbReference type="EMBL" id="FNBJ01000010">
    <property type="protein sequence ID" value="SDF35462.1"/>
    <property type="molecule type" value="Genomic_DNA"/>
</dbReference>
<dbReference type="RefSeq" id="WP_089716890.1">
    <property type="nucleotide sequence ID" value="NZ_FMYT01000017.1"/>
</dbReference>
<dbReference type="EMBL" id="FMYT01000017">
    <property type="protein sequence ID" value="SDC89616.1"/>
    <property type="molecule type" value="Genomic_DNA"/>
</dbReference>
<dbReference type="Proteomes" id="UP000198945">
    <property type="component" value="Unassembled WGS sequence"/>
</dbReference>
<evidence type="ECO:0000313" key="3">
    <source>
        <dbReference type="EMBL" id="SDC89616.1"/>
    </source>
</evidence>
<evidence type="ECO:0000313" key="6">
    <source>
        <dbReference type="EMBL" id="SES89711.1"/>
    </source>
</evidence>
<dbReference type="EMBL" id="QICM01000006">
    <property type="protein sequence ID" value="PXV67917.1"/>
    <property type="molecule type" value="Genomic_DNA"/>
</dbReference>
<dbReference type="PANTHER" id="PTHR37308:SF1">
    <property type="entry name" value="POLYPRENYL-PHOSPHATE TRANSPORTER"/>
    <property type="match status" value="1"/>
</dbReference>
<keyword evidence="10" id="KW-1185">Reference proteome</keyword>
<gene>
    <name evidence="7" type="ORF">BY453_10117</name>
    <name evidence="2" type="ORF">C8C78_10643</name>
    <name evidence="3" type="ORF">SAMN04488597_11731</name>
    <name evidence="4" type="ORF">SAMN04488598_11056</name>
    <name evidence="6" type="ORF">SAMN04515652_11057</name>
    <name evidence="5" type="ORF">SAMN04515654_10928</name>
</gene>
<dbReference type="Proteomes" id="UP000295758">
    <property type="component" value="Unassembled WGS sequence"/>
</dbReference>
<dbReference type="InterPro" id="IPR007163">
    <property type="entry name" value="VCA0040-like"/>
</dbReference>
<reference evidence="7 12" key="4">
    <citation type="submission" date="2019-03" db="EMBL/GenBank/DDBJ databases">
        <title>Deep subsurface shale carbon reservoir microbial communities from Ohio and West Virginia, USA.</title>
        <authorList>
            <person name="Wrighton K."/>
        </authorList>
    </citation>
    <scope>NUCLEOTIDE SEQUENCE [LARGE SCALE GENOMIC DNA]</scope>
    <source>
        <strain evidence="7 12">UTICA-S4D12</strain>
    </source>
</reference>
<dbReference type="Proteomes" id="UP000324896">
    <property type="component" value="Unassembled WGS sequence"/>
</dbReference>
<evidence type="ECO:0000313" key="7">
    <source>
        <dbReference type="EMBL" id="TDS35303.1"/>
    </source>
</evidence>
<evidence type="ECO:0000313" key="10">
    <source>
        <dbReference type="Proteomes" id="UP000199519"/>
    </source>
</evidence>
<dbReference type="Proteomes" id="UP000198612">
    <property type="component" value="Unassembled WGS sequence"/>
</dbReference>
<feature type="transmembrane region" description="Helical" evidence="1">
    <location>
        <begin position="53"/>
        <end position="71"/>
    </location>
</feature>
<accession>A0A1G6QD46</accession>
<evidence type="ECO:0000313" key="2">
    <source>
        <dbReference type="EMBL" id="PXV67917.1"/>
    </source>
</evidence>
<feature type="transmembrane region" description="Helical" evidence="1">
    <location>
        <begin position="233"/>
        <end position="252"/>
    </location>
</feature>
<keyword evidence="1" id="KW-0472">Membrane</keyword>
<evidence type="ECO:0000313" key="9">
    <source>
        <dbReference type="Proteomes" id="UP000198945"/>
    </source>
</evidence>
<feature type="transmembrane region" description="Helical" evidence="1">
    <location>
        <begin position="105"/>
        <end position="123"/>
    </location>
</feature>